<sequence>MLTFINTLTKNFMINNSYTFITKIVNQTIAEPVLKIKKIGGMTNTNYYCETLHTKAVVRLPGENTDVLINRKNEKLNCQKATKIGINPKLYYFNIENGIKITEYINNAITLTPETIHNKNILKNIALLLKKLHHSNIVFENKFNVFDEYRRYSNNLRNIKIKYPNFKNVEKYFLKLEKRIDTLGVNLSPCHNDTVPENFIYNQYNYYLIDWEYSGMNDSIWDIAALFEESNLSKNDEDLFLTYYLDKEFVNYDKIKEKIIIYKICQNFLWSIWTIIKEQNNSLFGNYGIERYNKCQKQIELHETTYASI</sequence>
<dbReference type="Gene3D" id="3.30.200.20">
    <property type="entry name" value="Phosphorylase Kinase, domain 1"/>
    <property type="match status" value="1"/>
</dbReference>
<evidence type="ECO:0000313" key="1">
    <source>
        <dbReference type="EMBL" id="AXY99504.1"/>
    </source>
</evidence>
<reference evidence="1" key="1">
    <citation type="journal article" date="2017" name="PLoS ONE">
        <title>Genetic diversity of the O antigens of Proteus species and the development of a suspension array for molecular serotyping.</title>
        <authorList>
            <person name="Yu X."/>
            <person name="Torzewska A."/>
            <person name="Zhang X."/>
            <person name="Yin Z."/>
            <person name="Drzewiecka D."/>
            <person name="Cao H."/>
            <person name="Liu B."/>
            <person name="Knirel Y.A."/>
            <person name="Rozalski A."/>
            <person name="Wang L."/>
        </authorList>
    </citation>
    <scope>NUCLEOTIDE SEQUENCE</scope>
    <source>
        <strain evidence="1">PrK 34/57</strain>
    </source>
</reference>
<name>A0A385JMD7_PROMI</name>
<dbReference type="Gene3D" id="3.90.1200.10">
    <property type="match status" value="1"/>
</dbReference>
<dbReference type="EMBL" id="KY710697">
    <property type="protein sequence ID" value="AXY99504.1"/>
    <property type="molecule type" value="Genomic_DNA"/>
</dbReference>
<keyword evidence="1" id="KW-0418">Kinase</keyword>
<dbReference type="Pfam" id="PF01633">
    <property type="entry name" value="Choline_kinase"/>
    <property type="match status" value="1"/>
</dbReference>
<dbReference type="GO" id="GO:0005737">
    <property type="term" value="C:cytoplasm"/>
    <property type="evidence" value="ECO:0007669"/>
    <property type="project" value="TreeGrafter"/>
</dbReference>
<dbReference type="PANTHER" id="PTHR22603:SF66">
    <property type="entry name" value="ETHANOLAMINE KINASE"/>
    <property type="match status" value="1"/>
</dbReference>
<proteinExistence type="predicted"/>
<dbReference type="CDD" id="cd05151">
    <property type="entry name" value="ChoK-like"/>
    <property type="match status" value="1"/>
</dbReference>
<protein>
    <submittedName>
        <fullName evidence="1">Choline kinase</fullName>
    </submittedName>
</protein>
<keyword evidence="1" id="KW-0808">Transferase</keyword>
<dbReference type="PANTHER" id="PTHR22603">
    <property type="entry name" value="CHOLINE/ETHANOALAMINE KINASE"/>
    <property type="match status" value="1"/>
</dbReference>
<organism evidence="1">
    <name type="scientific">Proteus mirabilis</name>
    <dbReference type="NCBI Taxonomy" id="584"/>
    <lineage>
        <taxon>Bacteria</taxon>
        <taxon>Pseudomonadati</taxon>
        <taxon>Pseudomonadota</taxon>
        <taxon>Gammaproteobacteria</taxon>
        <taxon>Enterobacterales</taxon>
        <taxon>Morganellaceae</taxon>
        <taxon>Proteus</taxon>
    </lineage>
</organism>
<dbReference type="SUPFAM" id="SSF56112">
    <property type="entry name" value="Protein kinase-like (PK-like)"/>
    <property type="match status" value="1"/>
</dbReference>
<dbReference type="RefSeq" id="WP_049213591.1">
    <property type="nucleotide sequence ID" value="NZ_CP047929.1"/>
</dbReference>
<dbReference type="GO" id="GO:0004305">
    <property type="term" value="F:ethanolamine kinase activity"/>
    <property type="evidence" value="ECO:0007669"/>
    <property type="project" value="TreeGrafter"/>
</dbReference>
<dbReference type="InterPro" id="IPR011009">
    <property type="entry name" value="Kinase-like_dom_sf"/>
</dbReference>
<accession>A0A385JMD7</accession>
<dbReference type="AlphaFoldDB" id="A0A385JMD7"/>
<dbReference type="GO" id="GO:0006646">
    <property type="term" value="P:phosphatidylethanolamine biosynthetic process"/>
    <property type="evidence" value="ECO:0007669"/>
    <property type="project" value="TreeGrafter"/>
</dbReference>